<dbReference type="Pfam" id="PF11305">
    <property type="entry name" value="DUF3107"/>
    <property type="match status" value="1"/>
</dbReference>
<proteinExistence type="predicted"/>
<dbReference type="EMBL" id="POTW01000037">
    <property type="protein sequence ID" value="PZF82515.1"/>
    <property type="molecule type" value="Genomic_DNA"/>
</dbReference>
<protein>
    <submittedName>
        <fullName evidence="1">DUF3107 domain-containing protein</fullName>
    </submittedName>
</protein>
<keyword evidence="2" id="KW-1185">Reference proteome</keyword>
<dbReference type="Proteomes" id="UP000248764">
    <property type="component" value="Unassembled WGS sequence"/>
</dbReference>
<accession>A0A2W2B544</accession>
<reference evidence="1 2" key="1">
    <citation type="submission" date="2018-01" db="EMBL/GenBank/DDBJ databases">
        <title>Draft genome sequence of Jiangella sp. GTF31.</title>
        <authorList>
            <person name="Sahin N."/>
            <person name="Ay H."/>
            <person name="Saygin H."/>
        </authorList>
    </citation>
    <scope>NUCLEOTIDE SEQUENCE [LARGE SCALE GENOMIC DNA]</scope>
    <source>
        <strain evidence="1 2">GTF31</strain>
    </source>
</reference>
<dbReference type="InterPro" id="IPR021456">
    <property type="entry name" value="DUF3107"/>
</dbReference>
<evidence type="ECO:0000313" key="1">
    <source>
        <dbReference type="EMBL" id="PZF82515.1"/>
    </source>
</evidence>
<gene>
    <name evidence="1" type="ORF">C1I92_16460</name>
</gene>
<sequence length="75" mass="8432">MEVKIGVHNATRELVLESGQSPEEIERVVRDAMTDKEGLLDLTDERGKRVLVRTAHLTYVEIGEPVERRVGFGTV</sequence>
<dbReference type="AlphaFoldDB" id="A0A2W2B544"/>
<comment type="caution">
    <text evidence="1">The sequence shown here is derived from an EMBL/GenBank/DDBJ whole genome shotgun (WGS) entry which is preliminary data.</text>
</comment>
<dbReference type="RefSeq" id="WP_111255735.1">
    <property type="nucleotide sequence ID" value="NZ_POTW01000037.1"/>
</dbReference>
<name>A0A2W2B544_9ACTN</name>
<organism evidence="1 2">
    <name type="scientific">Jiangella anatolica</name>
    <dbReference type="NCBI Taxonomy" id="2670374"/>
    <lineage>
        <taxon>Bacteria</taxon>
        <taxon>Bacillati</taxon>
        <taxon>Actinomycetota</taxon>
        <taxon>Actinomycetes</taxon>
        <taxon>Jiangellales</taxon>
        <taxon>Jiangellaceae</taxon>
        <taxon>Jiangella</taxon>
    </lineage>
</organism>
<evidence type="ECO:0000313" key="2">
    <source>
        <dbReference type="Proteomes" id="UP000248764"/>
    </source>
</evidence>